<accession>A0A512NJW0</accession>
<protein>
    <recommendedName>
        <fullName evidence="8">Guanidinium exporter</fullName>
    </recommendedName>
</protein>
<dbReference type="Proteomes" id="UP000321058">
    <property type="component" value="Unassembled WGS sequence"/>
</dbReference>
<feature type="transmembrane region" description="Helical" evidence="9">
    <location>
        <begin position="89"/>
        <end position="109"/>
    </location>
</feature>
<comment type="subcellular location">
    <subcellularLocation>
        <location evidence="1">Cell membrane</location>
        <topology evidence="1">Multi-pass membrane protein</topology>
    </subcellularLocation>
</comment>
<keyword evidence="4 9" id="KW-0812">Transmembrane</keyword>
<comment type="similarity">
    <text evidence="7">Belongs to the drug/metabolite transporter (DMT) superfamily. Small multidrug resistance (SMR) (TC 2.A.7.1) family. Gdx/SugE subfamily.</text>
</comment>
<dbReference type="AlphaFoldDB" id="A0A512NJW0"/>
<keyword evidence="2" id="KW-0813">Transport</keyword>
<feature type="transmembrane region" description="Helical" evidence="9">
    <location>
        <begin position="169"/>
        <end position="191"/>
    </location>
</feature>
<evidence type="ECO:0000256" key="7">
    <source>
        <dbReference type="ARBA" id="ARBA00038151"/>
    </source>
</evidence>
<dbReference type="PANTHER" id="PTHR30561">
    <property type="entry name" value="SMR FAMILY PROTON-DEPENDENT DRUG EFFLUX TRANSPORTER SUGE"/>
    <property type="match status" value="1"/>
</dbReference>
<evidence type="ECO:0000313" key="11">
    <source>
        <dbReference type="Proteomes" id="UP000321058"/>
    </source>
</evidence>
<dbReference type="GO" id="GO:0022857">
    <property type="term" value="F:transmembrane transporter activity"/>
    <property type="evidence" value="ECO:0007669"/>
    <property type="project" value="InterPro"/>
</dbReference>
<evidence type="ECO:0000256" key="5">
    <source>
        <dbReference type="ARBA" id="ARBA00022989"/>
    </source>
</evidence>
<organism evidence="10 11">
    <name type="scientific">Reyranella soli</name>
    <dbReference type="NCBI Taxonomy" id="1230389"/>
    <lineage>
        <taxon>Bacteria</taxon>
        <taxon>Pseudomonadati</taxon>
        <taxon>Pseudomonadota</taxon>
        <taxon>Alphaproteobacteria</taxon>
        <taxon>Hyphomicrobiales</taxon>
        <taxon>Reyranellaceae</taxon>
        <taxon>Reyranella</taxon>
    </lineage>
</organism>
<dbReference type="OrthoDB" id="9783707at2"/>
<feature type="transmembrane region" description="Helical" evidence="9">
    <location>
        <begin position="261"/>
        <end position="277"/>
    </location>
</feature>
<keyword evidence="6 9" id="KW-0472">Membrane</keyword>
<dbReference type="InterPro" id="IPR037185">
    <property type="entry name" value="EmrE-like"/>
</dbReference>
<keyword evidence="5 9" id="KW-1133">Transmembrane helix</keyword>
<proteinExistence type="inferred from homology"/>
<feature type="transmembrane region" description="Helical" evidence="9">
    <location>
        <begin position="203"/>
        <end position="224"/>
    </location>
</feature>
<dbReference type="InterPro" id="IPR000390">
    <property type="entry name" value="Small_drug/metabolite_transptr"/>
</dbReference>
<feature type="transmembrane region" description="Helical" evidence="9">
    <location>
        <begin position="60"/>
        <end position="77"/>
    </location>
</feature>
<sequence>MSAALLYGLVILSAIANAVWNALMKSAGDRVLTMVAIRTVGLLFGLVALPFVDWPAPESWKWLALTAAVMFAYYALLIRSYGVGDMSVVYPLARGLAPMLTTIAAFFAIGETLGLGQVAAVAMISLGIMALSFGAGASGGAVGFALATGVSVATYSSFAGLGVRTAGTVLGFQACLEIVTGLGMLCYGITVRHAAVLAYARRYGALGLLTGAVSVVGFLAYLVAAQHLPLGPVTALRETSVIFGTVLGTVVLKEGFGPRRVAAALLVTAGIMLLAITR</sequence>
<evidence type="ECO:0000256" key="3">
    <source>
        <dbReference type="ARBA" id="ARBA00022475"/>
    </source>
</evidence>
<reference evidence="10 11" key="1">
    <citation type="submission" date="2019-07" db="EMBL/GenBank/DDBJ databases">
        <title>Whole genome shotgun sequence of Reyranella soli NBRC 108950.</title>
        <authorList>
            <person name="Hosoyama A."/>
            <person name="Uohara A."/>
            <person name="Ohji S."/>
            <person name="Ichikawa N."/>
        </authorList>
    </citation>
    <scope>NUCLEOTIDE SEQUENCE [LARGE SCALE GENOMIC DNA]</scope>
    <source>
        <strain evidence="10 11">NBRC 108950</strain>
    </source>
</reference>
<feature type="transmembrane region" description="Helical" evidence="9">
    <location>
        <begin position="141"/>
        <end position="163"/>
    </location>
</feature>
<keyword evidence="11" id="KW-1185">Reference proteome</keyword>
<dbReference type="EMBL" id="BKAJ01000122">
    <property type="protein sequence ID" value="GEP59227.1"/>
    <property type="molecule type" value="Genomic_DNA"/>
</dbReference>
<evidence type="ECO:0000256" key="9">
    <source>
        <dbReference type="SAM" id="Phobius"/>
    </source>
</evidence>
<feature type="transmembrane region" description="Helical" evidence="9">
    <location>
        <begin position="6"/>
        <end position="23"/>
    </location>
</feature>
<evidence type="ECO:0000256" key="1">
    <source>
        <dbReference type="ARBA" id="ARBA00004651"/>
    </source>
</evidence>
<dbReference type="Gene3D" id="1.10.3730.20">
    <property type="match status" value="2"/>
</dbReference>
<evidence type="ECO:0000256" key="2">
    <source>
        <dbReference type="ARBA" id="ARBA00022448"/>
    </source>
</evidence>
<evidence type="ECO:0000256" key="4">
    <source>
        <dbReference type="ARBA" id="ARBA00022692"/>
    </source>
</evidence>
<keyword evidence="3" id="KW-1003">Cell membrane</keyword>
<gene>
    <name evidence="10" type="ORF">RSO01_63930</name>
</gene>
<feature type="transmembrane region" description="Helical" evidence="9">
    <location>
        <begin position="115"/>
        <end position="134"/>
    </location>
</feature>
<evidence type="ECO:0000313" key="10">
    <source>
        <dbReference type="EMBL" id="GEP59227.1"/>
    </source>
</evidence>
<dbReference type="PANTHER" id="PTHR30561:SF0">
    <property type="entry name" value="GUANIDINIUM EXPORTER"/>
    <property type="match status" value="1"/>
</dbReference>
<dbReference type="SUPFAM" id="SSF103481">
    <property type="entry name" value="Multidrug resistance efflux transporter EmrE"/>
    <property type="match status" value="2"/>
</dbReference>
<evidence type="ECO:0000256" key="6">
    <source>
        <dbReference type="ARBA" id="ARBA00023136"/>
    </source>
</evidence>
<feature type="transmembrane region" description="Helical" evidence="9">
    <location>
        <begin position="35"/>
        <end position="54"/>
    </location>
</feature>
<dbReference type="GO" id="GO:0005886">
    <property type="term" value="C:plasma membrane"/>
    <property type="evidence" value="ECO:0007669"/>
    <property type="project" value="UniProtKB-SubCell"/>
</dbReference>
<comment type="caution">
    <text evidence="10">The sequence shown here is derived from an EMBL/GenBank/DDBJ whole genome shotgun (WGS) entry which is preliminary data.</text>
</comment>
<dbReference type="RefSeq" id="WP_147154584.1">
    <property type="nucleotide sequence ID" value="NZ_BKAJ01000122.1"/>
</dbReference>
<name>A0A512NJW0_9HYPH</name>
<evidence type="ECO:0000256" key="8">
    <source>
        <dbReference type="ARBA" id="ARBA00039168"/>
    </source>
</evidence>